<dbReference type="EMBL" id="BAAAYR010000001">
    <property type="protein sequence ID" value="GAA3559495.1"/>
    <property type="molecule type" value="Genomic_DNA"/>
</dbReference>
<keyword evidence="3" id="KW-1185">Reference proteome</keyword>
<accession>A0ABP6X1Z2</accession>
<sequence length="120" mass="12364">MTGRTDGHDAPQTHDSVQVSRDGQVVASADISTTPEPADPAKVALSARRGVTPPGARGELVDQVLEHPDVAAGDSVHVVVPLGDTESISRLNERTTNVNARAAGASSVIDADVVHPTTKD</sequence>
<dbReference type="RefSeq" id="WP_204911658.1">
    <property type="nucleotide sequence ID" value="NZ_BAAAYR010000001.1"/>
</dbReference>
<dbReference type="Proteomes" id="UP001500767">
    <property type="component" value="Unassembled WGS sequence"/>
</dbReference>
<feature type="region of interest" description="Disordered" evidence="1">
    <location>
        <begin position="1"/>
        <end position="41"/>
    </location>
</feature>
<comment type="caution">
    <text evidence="2">The sequence shown here is derived from an EMBL/GenBank/DDBJ whole genome shotgun (WGS) entry which is preliminary data.</text>
</comment>
<reference evidence="3" key="1">
    <citation type="journal article" date="2019" name="Int. J. Syst. Evol. Microbiol.">
        <title>The Global Catalogue of Microorganisms (GCM) 10K type strain sequencing project: providing services to taxonomists for standard genome sequencing and annotation.</title>
        <authorList>
            <consortium name="The Broad Institute Genomics Platform"/>
            <consortium name="The Broad Institute Genome Sequencing Center for Infectious Disease"/>
            <person name="Wu L."/>
            <person name="Ma J."/>
        </authorList>
    </citation>
    <scope>NUCLEOTIDE SEQUENCE [LARGE SCALE GENOMIC DNA]</scope>
    <source>
        <strain evidence="3">JCM 16540</strain>
    </source>
</reference>
<evidence type="ECO:0000256" key="1">
    <source>
        <dbReference type="SAM" id="MobiDB-lite"/>
    </source>
</evidence>
<gene>
    <name evidence="2" type="ORF">GCM10022197_13650</name>
</gene>
<name>A0ABP6X1Z2_9ACTN</name>
<protein>
    <submittedName>
        <fullName evidence="2">Uncharacterized protein</fullName>
    </submittedName>
</protein>
<feature type="compositionally biased region" description="Basic and acidic residues" evidence="1">
    <location>
        <begin position="1"/>
        <end position="12"/>
    </location>
</feature>
<organism evidence="2 3">
    <name type="scientific">Microlunatus spumicola</name>
    <dbReference type="NCBI Taxonomy" id="81499"/>
    <lineage>
        <taxon>Bacteria</taxon>
        <taxon>Bacillati</taxon>
        <taxon>Actinomycetota</taxon>
        <taxon>Actinomycetes</taxon>
        <taxon>Propionibacteriales</taxon>
        <taxon>Propionibacteriaceae</taxon>
        <taxon>Microlunatus</taxon>
    </lineage>
</organism>
<proteinExistence type="predicted"/>
<evidence type="ECO:0000313" key="3">
    <source>
        <dbReference type="Proteomes" id="UP001500767"/>
    </source>
</evidence>
<evidence type="ECO:0000313" key="2">
    <source>
        <dbReference type="EMBL" id="GAA3559495.1"/>
    </source>
</evidence>